<dbReference type="Proteomes" id="UP000245802">
    <property type="component" value="Chromosome"/>
</dbReference>
<evidence type="ECO:0000313" key="1">
    <source>
        <dbReference type="EMBL" id="AWM36000.1"/>
    </source>
</evidence>
<dbReference type="Pfam" id="PF08757">
    <property type="entry name" value="CotH"/>
    <property type="match status" value="1"/>
</dbReference>
<keyword evidence="2" id="KW-1185">Reference proteome</keyword>
<reference evidence="1 2" key="1">
    <citation type="submission" date="2018-01" db="EMBL/GenBank/DDBJ databases">
        <title>G. obscuriglobus.</title>
        <authorList>
            <person name="Franke J."/>
            <person name="Blomberg W."/>
            <person name="Selmecki A."/>
        </authorList>
    </citation>
    <scope>NUCLEOTIDE SEQUENCE [LARGE SCALE GENOMIC DNA]</scope>
    <source>
        <strain evidence="1 2">DSM 5831</strain>
    </source>
</reference>
<dbReference type="PANTHER" id="PTHR40050">
    <property type="entry name" value="INNER SPORE COAT PROTEIN H"/>
    <property type="match status" value="1"/>
</dbReference>
<evidence type="ECO:0008006" key="3">
    <source>
        <dbReference type="Google" id="ProtNLM"/>
    </source>
</evidence>
<gene>
    <name evidence="1" type="ORF">C1280_02570</name>
</gene>
<dbReference type="EMBL" id="CP025958">
    <property type="protein sequence ID" value="AWM36000.1"/>
    <property type="molecule type" value="Genomic_DNA"/>
</dbReference>
<accession>A0A2Z3H4S3</accession>
<protein>
    <recommendedName>
        <fullName evidence="3">Spore coat protein CotH</fullName>
    </recommendedName>
</protein>
<dbReference type="KEGG" id="gog:C1280_02570"/>
<evidence type="ECO:0000313" key="2">
    <source>
        <dbReference type="Proteomes" id="UP000245802"/>
    </source>
</evidence>
<dbReference type="InterPro" id="IPR014867">
    <property type="entry name" value="Spore_coat_CotH_CotH2/3/7"/>
</dbReference>
<name>A0A2Z3H4S3_9BACT</name>
<dbReference type="AlphaFoldDB" id="A0A2Z3H4S3"/>
<dbReference type="PANTHER" id="PTHR40050:SF1">
    <property type="entry name" value="INNER SPORE COAT PROTEIN H"/>
    <property type="match status" value="1"/>
</dbReference>
<proteinExistence type="predicted"/>
<dbReference type="OrthoDB" id="258535at2"/>
<organism evidence="1 2">
    <name type="scientific">Gemmata obscuriglobus</name>
    <dbReference type="NCBI Taxonomy" id="114"/>
    <lineage>
        <taxon>Bacteria</taxon>
        <taxon>Pseudomonadati</taxon>
        <taxon>Planctomycetota</taxon>
        <taxon>Planctomycetia</taxon>
        <taxon>Gemmatales</taxon>
        <taxon>Gemmataceae</taxon>
        <taxon>Gemmata</taxon>
    </lineage>
</organism>
<sequence length="453" mass="51386">MCEALGLDPAKWWRAAAGVGFGRTLPRGVDMIRTGPPSRLWPAPVRGYNRGTLHRHAHPEPVVKRIISAVVLGACALAVAHAPAAEVPPAPRVITDRDALFRKPQVLDLVITLDKKETEALQRDPRKYVKCLLKDGKDEYVDVGIHLKGAAGSYRDFNDKPGLTLNVDKFTDAQRYRGMEKLHLANSAQDPSFLSELICGEMFRAAGVPASRISFAKLTLNGRSRGLYYIKEGYDKTFLKENFGSSNGNFYDGGFLREIDQPLEVNPGKGDVKDHADLKALWAAVREPNERKRFEKLEKLLDLDRFISYMVIEMITSDWDGYPSKCNNYRIYHDPKTNKITFIPSGMDQMFHDINWPIMPDWGGGVARELMNTKEGKKRYLARLREIMDKKIYNPVALIRRLDELEAVVQPALATVDRGAARDYKNQVNRLRFAIKEREKIVNDQIKRLPPEK</sequence>